<dbReference type="PRINTS" id="PR01071">
    <property type="entry name" value="ACOABIOTINCC"/>
</dbReference>
<feature type="domain" description="Lipoyl-binding" evidence="10">
    <location>
        <begin position="70"/>
        <end position="146"/>
    </location>
</feature>
<dbReference type="PANTHER" id="PTHR45266:SF3">
    <property type="entry name" value="OXALOACETATE DECARBOXYLASE ALPHA CHAIN"/>
    <property type="match status" value="1"/>
</dbReference>
<dbReference type="PANTHER" id="PTHR45266">
    <property type="entry name" value="OXALOACETATE DECARBOXYLASE ALPHA CHAIN"/>
    <property type="match status" value="1"/>
</dbReference>
<evidence type="ECO:0000313" key="11">
    <source>
        <dbReference type="EMBL" id="TMR09799.1"/>
    </source>
</evidence>
<dbReference type="Proteomes" id="UP000309128">
    <property type="component" value="Unassembled WGS sequence"/>
</dbReference>
<evidence type="ECO:0000256" key="1">
    <source>
        <dbReference type="ARBA" id="ARBA00005194"/>
    </source>
</evidence>
<dbReference type="AlphaFoldDB" id="A0A5S4F146"/>
<evidence type="ECO:0000256" key="3">
    <source>
        <dbReference type="ARBA" id="ARBA00022516"/>
    </source>
</evidence>
<protein>
    <recommendedName>
        <fullName evidence="2 8">Biotin carboxyl carrier protein of acetyl-CoA carboxylase</fullName>
    </recommendedName>
</protein>
<dbReference type="OrthoDB" id="9811735at2"/>
<dbReference type="PROSITE" id="PS50968">
    <property type="entry name" value="BIOTINYL_LIPOYL"/>
    <property type="match status" value="1"/>
</dbReference>
<evidence type="ECO:0000256" key="8">
    <source>
        <dbReference type="RuleBase" id="RU364072"/>
    </source>
</evidence>
<dbReference type="InterPro" id="IPR000089">
    <property type="entry name" value="Biotin_lipoyl"/>
</dbReference>
<evidence type="ECO:0000256" key="6">
    <source>
        <dbReference type="ARBA" id="ARBA00023160"/>
    </source>
</evidence>
<dbReference type="RefSeq" id="WP_138672215.1">
    <property type="nucleotide sequence ID" value="NZ_VCKY01000216.1"/>
</dbReference>
<keyword evidence="4 8" id="KW-0276">Fatty acid metabolism</keyword>
<comment type="function">
    <text evidence="8">This protein is a component of the acetyl coenzyme A carboxylase complex; first, biotin carboxylase catalyzes the carboxylation of the carrier protein and then the transcarboxylase transfers the carboxyl group to form malonyl-CoA.</text>
</comment>
<dbReference type="InterPro" id="IPR050709">
    <property type="entry name" value="Biotin_Carboxyl_Carrier/Decarb"/>
</dbReference>
<dbReference type="PROSITE" id="PS00188">
    <property type="entry name" value="BIOTIN"/>
    <property type="match status" value="1"/>
</dbReference>
<evidence type="ECO:0000259" key="10">
    <source>
        <dbReference type="PROSITE" id="PS50968"/>
    </source>
</evidence>
<gene>
    <name evidence="11" type="ORF">ETD86_42050</name>
</gene>
<dbReference type="UniPathway" id="UPA00094"/>
<evidence type="ECO:0000256" key="5">
    <source>
        <dbReference type="ARBA" id="ARBA00023098"/>
    </source>
</evidence>
<keyword evidence="7 8" id="KW-0092">Biotin</keyword>
<dbReference type="CDD" id="cd06850">
    <property type="entry name" value="biotinyl_domain"/>
    <property type="match status" value="1"/>
</dbReference>
<comment type="caution">
    <text evidence="11">The sequence shown here is derived from an EMBL/GenBank/DDBJ whole genome shotgun (WGS) entry which is preliminary data.</text>
</comment>
<comment type="pathway">
    <text evidence="1 8">Lipid metabolism; fatty acid biosynthesis.</text>
</comment>
<dbReference type="EMBL" id="VCKY01000216">
    <property type="protein sequence ID" value="TMR09799.1"/>
    <property type="molecule type" value="Genomic_DNA"/>
</dbReference>
<feature type="region of interest" description="Disordered" evidence="9">
    <location>
        <begin position="43"/>
        <end position="66"/>
    </location>
</feature>
<evidence type="ECO:0000256" key="4">
    <source>
        <dbReference type="ARBA" id="ARBA00022832"/>
    </source>
</evidence>
<keyword evidence="3 8" id="KW-0444">Lipid biosynthesis</keyword>
<dbReference type="SUPFAM" id="SSF51230">
    <property type="entry name" value="Single hybrid motif"/>
    <property type="match status" value="1"/>
</dbReference>
<reference evidence="11 12" key="1">
    <citation type="submission" date="2019-05" db="EMBL/GenBank/DDBJ databases">
        <title>Draft genome sequence of Nonomuraea turkmeniaca DSM 43926.</title>
        <authorList>
            <person name="Saricaoglu S."/>
            <person name="Isik K."/>
        </authorList>
    </citation>
    <scope>NUCLEOTIDE SEQUENCE [LARGE SCALE GENOMIC DNA]</scope>
    <source>
        <strain evidence="11 12">DSM 43926</strain>
    </source>
</reference>
<sequence>MSEQAWSEEFKLLRAEVSSLVKTIPGAVSTVVLRSGDRSVEVSWTHQEAPVARPPGEPEQPRDEVADPELRSVVAPLVGTFYVAPEPGAEPFARPGARVEPGQTVAIVEAMKLMNQVPSEWSGEVVEVLVADGQPVEFGQELLRVRVDGT</sequence>
<keyword evidence="6 8" id="KW-0275">Fatty acid biosynthesis</keyword>
<dbReference type="Pfam" id="PF00364">
    <property type="entry name" value="Biotin_lipoyl"/>
    <property type="match status" value="1"/>
</dbReference>
<proteinExistence type="predicted"/>
<organism evidence="11 12">
    <name type="scientific">Nonomuraea turkmeniaca</name>
    <dbReference type="NCBI Taxonomy" id="103838"/>
    <lineage>
        <taxon>Bacteria</taxon>
        <taxon>Bacillati</taxon>
        <taxon>Actinomycetota</taxon>
        <taxon>Actinomycetes</taxon>
        <taxon>Streptosporangiales</taxon>
        <taxon>Streptosporangiaceae</taxon>
        <taxon>Nonomuraea</taxon>
    </lineage>
</organism>
<dbReference type="GO" id="GO:0006633">
    <property type="term" value="P:fatty acid biosynthetic process"/>
    <property type="evidence" value="ECO:0007669"/>
    <property type="project" value="UniProtKB-UniPathway"/>
</dbReference>
<dbReference type="InterPro" id="IPR001882">
    <property type="entry name" value="Biotin_BS"/>
</dbReference>
<keyword evidence="5 8" id="KW-0443">Lipid metabolism</keyword>
<dbReference type="InterPro" id="IPR001249">
    <property type="entry name" value="AcCoA_biotinCC"/>
</dbReference>
<evidence type="ECO:0000256" key="2">
    <source>
        <dbReference type="ARBA" id="ARBA00017562"/>
    </source>
</evidence>
<dbReference type="GO" id="GO:0009317">
    <property type="term" value="C:acetyl-CoA carboxylase complex"/>
    <property type="evidence" value="ECO:0007669"/>
    <property type="project" value="InterPro"/>
</dbReference>
<evidence type="ECO:0000256" key="9">
    <source>
        <dbReference type="SAM" id="MobiDB-lite"/>
    </source>
</evidence>
<evidence type="ECO:0000313" key="12">
    <source>
        <dbReference type="Proteomes" id="UP000309128"/>
    </source>
</evidence>
<dbReference type="GO" id="GO:0003989">
    <property type="term" value="F:acetyl-CoA carboxylase activity"/>
    <property type="evidence" value="ECO:0007669"/>
    <property type="project" value="InterPro"/>
</dbReference>
<evidence type="ECO:0000256" key="7">
    <source>
        <dbReference type="ARBA" id="ARBA00023267"/>
    </source>
</evidence>
<accession>A0A5S4F146</accession>
<name>A0A5S4F146_9ACTN</name>
<dbReference type="Gene3D" id="2.40.50.100">
    <property type="match status" value="1"/>
</dbReference>
<dbReference type="InterPro" id="IPR011053">
    <property type="entry name" value="Single_hybrid_motif"/>
</dbReference>
<keyword evidence="12" id="KW-1185">Reference proteome</keyword>